<evidence type="ECO:0000313" key="3">
    <source>
        <dbReference type="EMBL" id="CAC5409407.1"/>
    </source>
</evidence>
<evidence type="ECO:0000256" key="1">
    <source>
        <dbReference type="ARBA" id="ARBA00023157"/>
    </source>
</evidence>
<organism evidence="3 4">
    <name type="scientific">Mytilus coruscus</name>
    <name type="common">Sea mussel</name>
    <dbReference type="NCBI Taxonomy" id="42192"/>
    <lineage>
        <taxon>Eukaryota</taxon>
        <taxon>Metazoa</taxon>
        <taxon>Spiralia</taxon>
        <taxon>Lophotrochozoa</taxon>
        <taxon>Mollusca</taxon>
        <taxon>Bivalvia</taxon>
        <taxon>Autobranchia</taxon>
        <taxon>Pteriomorphia</taxon>
        <taxon>Mytilida</taxon>
        <taxon>Mytiloidea</taxon>
        <taxon>Mytilidae</taxon>
        <taxon>Mytilinae</taxon>
        <taxon>Mytilus</taxon>
    </lineage>
</organism>
<evidence type="ECO:0000313" key="4">
    <source>
        <dbReference type="Proteomes" id="UP000507470"/>
    </source>
</evidence>
<dbReference type="AlphaFoldDB" id="A0A6J8DNT9"/>
<dbReference type="InterPro" id="IPR013783">
    <property type="entry name" value="Ig-like_fold"/>
</dbReference>
<gene>
    <name evidence="3" type="ORF">MCOR_42696</name>
</gene>
<proteinExistence type="predicted"/>
<dbReference type="Pfam" id="PF08205">
    <property type="entry name" value="C2-set_2"/>
    <property type="match status" value="1"/>
</dbReference>
<reference evidence="3 4" key="1">
    <citation type="submission" date="2020-06" db="EMBL/GenBank/DDBJ databases">
        <authorList>
            <person name="Li R."/>
            <person name="Bekaert M."/>
        </authorList>
    </citation>
    <scope>NUCLEOTIDE SEQUENCE [LARGE SCALE GENOMIC DNA]</scope>
    <source>
        <strain evidence="4">wild</strain>
    </source>
</reference>
<keyword evidence="1" id="KW-1015">Disulfide bond</keyword>
<evidence type="ECO:0000259" key="2">
    <source>
        <dbReference type="PROSITE" id="PS50835"/>
    </source>
</evidence>
<keyword evidence="4" id="KW-1185">Reference proteome</keyword>
<accession>A0A6J8DNT9</accession>
<dbReference type="InterPro" id="IPR013162">
    <property type="entry name" value="CD80_C2-set"/>
</dbReference>
<protein>
    <recommendedName>
        <fullName evidence="2">Ig-like domain-containing protein</fullName>
    </recommendedName>
</protein>
<dbReference type="PROSITE" id="PS50835">
    <property type="entry name" value="IG_LIKE"/>
    <property type="match status" value="1"/>
</dbReference>
<dbReference type="OrthoDB" id="6158624at2759"/>
<dbReference type="Gene3D" id="2.60.40.10">
    <property type="entry name" value="Immunoglobulins"/>
    <property type="match status" value="1"/>
</dbReference>
<dbReference type="InterPro" id="IPR007110">
    <property type="entry name" value="Ig-like_dom"/>
</dbReference>
<sequence length="174" mass="19959">MFLLAIYTKSLFKESEDFATSNFFGNIFCSLFINAGQHFEYHISTQIMEKQENTLSNLLLERNTTLLSMKQNCSISYWLSPNDLQYLIYLQSTNKPSTHFREGDKVVLTCTGKIGKPPGRLIWQKRSPHLERPIIYSNEITDIGLIPDVCSFRGTSNLTVLVSAEDLNAQFRCF</sequence>
<dbReference type="Proteomes" id="UP000507470">
    <property type="component" value="Unassembled WGS sequence"/>
</dbReference>
<dbReference type="EMBL" id="CACVKT020007642">
    <property type="protein sequence ID" value="CAC5409407.1"/>
    <property type="molecule type" value="Genomic_DNA"/>
</dbReference>
<name>A0A6J8DNT9_MYTCO</name>
<feature type="domain" description="Ig-like" evidence="2">
    <location>
        <begin position="81"/>
        <end position="174"/>
    </location>
</feature>